<dbReference type="AlphaFoldDB" id="A0A6G1E7C3"/>
<protein>
    <submittedName>
        <fullName evidence="1">Uncharacterized protein</fullName>
    </submittedName>
</protein>
<evidence type="ECO:0000313" key="1">
    <source>
        <dbReference type="EMBL" id="KAF0920466.1"/>
    </source>
</evidence>
<dbReference type="Proteomes" id="UP000479710">
    <property type="component" value="Unassembled WGS sequence"/>
</dbReference>
<sequence length="66" mass="7133">MTCDSGGRDTAVQVGNRSLTGKLAPEARNLIALARLELFENSISGEQADSAYIFLRVPLQMGRPLL</sequence>
<proteinExistence type="predicted"/>
<evidence type="ECO:0000313" key="2">
    <source>
        <dbReference type="Proteomes" id="UP000479710"/>
    </source>
</evidence>
<accession>A0A6G1E7C3</accession>
<organism evidence="1 2">
    <name type="scientific">Oryza meyeriana var. granulata</name>
    <dbReference type="NCBI Taxonomy" id="110450"/>
    <lineage>
        <taxon>Eukaryota</taxon>
        <taxon>Viridiplantae</taxon>
        <taxon>Streptophyta</taxon>
        <taxon>Embryophyta</taxon>
        <taxon>Tracheophyta</taxon>
        <taxon>Spermatophyta</taxon>
        <taxon>Magnoliopsida</taxon>
        <taxon>Liliopsida</taxon>
        <taxon>Poales</taxon>
        <taxon>Poaceae</taxon>
        <taxon>BOP clade</taxon>
        <taxon>Oryzoideae</taxon>
        <taxon>Oryzeae</taxon>
        <taxon>Oryzinae</taxon>
        <taxon>Oryza</taxon>
        <taxon>Oryza meyeriana</taxon>
    </lineage>
</organism>
<gene>
    <name evidence="1" type="ORF">E2562_035366</name>
</gene>
<comment type="caution">
    <text evidence="1">The sequence shown here is derived from an EMBL/GenBank/DDBJ whole genome shotgun (WGS) entry which is preliminary data.</text>
</comment>
<name>A0A6G1E7C3_9ORYZ</name>
<dbReference type="EMBL" id="SPHZ02000005">
    <property type="protein sequence ID" value="KAF0920466.1"/>
    <property type="molecule type" value="Genomic_DNA"/>
</dbReference>
<keyword evidence="2" id="KW-1185">Reference proteome</keyword>
<reference evidence="1 2" key="1">
    <citation type="submission" date="2019-11" db="EMBL/GenBank/DDBJ databases">
        <title>Whole genome sequence of Oryza granulata.</title>
        <authorList>
            <person name="Li W."/>
        </authorList>
    </citation>
    <scope>NUCLEOTIDE SEQUENCE [LARGE SCALE GENOMIC DNA]</scope>
    <source>
        <strain evidence="2">cv. Menghai</strain>
        <tissue evidence="1">Leaf</tissue>
    </source>
</reference>